<evidence type="ECO:0000256" key="2">
    <source>
        <dbReference type="SAM" id="Phobius"/>
    </source>
</evidence>
<accession>A0A0N4V171</accession>
<dbReference type="PROSITE" id="PS50026">
    <property type="entry name" value="EGF_3"/>
    <property type="match status" value="1"/>
</dbReference>
<feature type="transmembrane region" description="Helical" evidence="2">
    <location>
        <begin position="370"/>
        <end position="389"/>
    </location>
</feature>
<keyword evidence="1" id="KW-1015">Disulfide bond</keyword>
<proteinExistence type="predicted"/>
<feature type="transmembrane region" description="Helical" evidence="2">
    <location>
        <begin position="395"/>
        <end position="414"/>
    </location>
</feature>
<reference evidence="4 5" key="2">
    <citation type="submission" date="2018-10" db="EMBL/GenBank/DDBJ databases">
        <authorList>
            <consortium name="Pathogen Informatics"/>
        </authorList>
    </citation>
    <scope>NUCLEOTIDE SEQUENCE [LARGE SCALE GENOMIC DNA]</scope>
</reference>
<dbReference type="STRING" id="51028.A0A0N4V171"/>
<feature type="transmembrane region" description="Helical" evidence="2">
    <location>
        <begin position="487"/>
        <end position="512"/>
    </location>
</feature>
<dbReference type="PROSITE" id="PS00022">
    <property type="entry name" value="EGF_1"/>
    <property type="match status" value="1"/>
</dbReference>
<dbReference type="OrthoDB" id="5860110at2759"/>
<evidence type="ECO:0000313" key="6">
    <source>
        <dbReference type="WBParaSite" id="EVEC_0000369001-mRNA-1"/>
    </source>
</evidence>
<evidence type="ECO:0000256" key="1">
    <source>
        <dbReference type="PROSITE-ProRule" id="PRU00076"/>
    </source>
</evidence>
<name>A0A0N4V171_ENTVE</name>
<dbReference type="EMBL" id="UXUI01007586">
    <property type="protein sequence ID" value="VDD88255.1"/>
    <property type="molecule type" value="Genomic_DNA"/>
</dbReference>
<feature type="domain" description="EGF-like" evidence="3">
    <location>
        <begin position="266"/>
        <end position="302"/>
    </location>
</feature>
<gene>
    <name evidence="4" type="ORF">EVEC_LOCUS3398</name>
</gene>
<dbReference type="CDD" id="cd00053">
    <property type="entry name" value="EGF"/>
    <property type="match status" value="1"/>
</dbReference>
<dbReference type="InterPro" id="IPR000742">
    <property type="entry name" value="EGF"/>
</dbReference>
<organism evidence="6">
    <name type="scientific">Enterobius vermicularis</name>
    <name type="common">Human pinworm</name>
    <dbReference type="NCBI Taxonomy" id="51028"/>
    <lineage>
        <taxon>Eukaryota</taxon>
        <taxon>Metazoa</taxon>
        <taxon>Ecdysozoa</taxon>
        <taxon>Nematoda</taxon>
        <taxon>Chromadorea</taxon>
        <taxon>Rhabditida</taxon>
        <taxon>Spirurina</taxon>
        <taxon>Oxyuridomorpha</taxon>
        <taxon>Oxyuroidea</taxon>
        <taxon>Oxyuridae</taxon>
        <taxon>Enterobius</taxon>
    </lineage>
</organism>
<evidence type="ECO:0000259" key="3">
    <source>
        <dbReference type="PROSITE" id="PS50026"/>
    </source>
</evidence>
<dbReference type="SUPFAM" id="SSF57196">
    <property type="entry name" value="EGF/Laminin"/>
    <property type="match status" value="1"/>
</dbReference>
<dbReference type="Proteomes" id="UP000274131">
    <property type="component" value="Unassembled WGS sequence"/>
</dbReference>
<feature type="transmembrane region" description="Helical" evidence="2">
    <location>
        <begin position="548"/>
        <end position="571"/>
    </location>
</feature>
<dbReference type="PROSITE" id="PS01186">
    <property type="entry name" value="EGF_2"/>
    <property type="match status" value="1"/>
</dbReference>
<comment type="caution">
    <text evidence="1">Lacks conserved residue(s) required for the propagation of feature annotation.</text>
</comment>
<keyword evidence="1" id="KW-0245">EGF-like domain</keyword>
<dbReference type="WBParaSite" id="EVEC_0000369001-mRNA-1">
    <property type="protein sequence ID" value="EVEC_0000369001-mRNA-1"/>
    <property type="gene ID" value="EVEC_0000369001"/>
</dbReference>
<feature type="transmembrane region" description="Helical" evidence="2">
    <location>
        <begin position="444"/>
        <end position="467"/>
    </location>
</feature>
<keyword evidence="2" id="KW-0812">Transmembrane</keyword>
<protein>
    <submittedName>
        <fullName evidence="6">EGF-like domain-containing protein</fullName>
    </submittedName>
</protein>
<feature type="transmembrane region" description="Helical" evidence="2">
    <location>
        <begin position="329"/>
        <end position="349"/>
    </location>
</feature>
<evidence type="ECO:0000313" key="5">
    <source>
        <dbReference type="Proteomes" id="UP000274131"/>
    </source>
</evidence>
<dbReference type="AlphaFoldDB" id="A0A0N4V171"/>
<feature type="disulfide bond" evidence="1">
    <location>
        <begin position="292"/>
        <end position="301"/>
    </location>
</feature>
<reference evidence="6" key="1">
    <citation type="submission" date="2017-02" db="UniProtKB">
        <authorList>
            <consortium name="WormBaseParasite"/>
        </authorList>
    </citation>
    <scope>IDENTIFICATION</scope>
</reference>
<dbReference type="Gene3D" id="2.10.25.10">
    <property type="entry name" value="Laminin"/>
    <property type="match status" value="1"/>
</dbReference>
<sequence>MKMMSLAANNAETFEDEEGCSRPCPIGDWIEGEDFCYKFLSSMNIKNYVDALSQCREYFTMIGKDDLESPETVKLLKNASKIAMVNNLIYVYAELTESYKKARAVDVISLLNSTAYKLIKLYSWPNDKKAKNVDAICKIPKYCMSPKCYFKDFQSDYARQKYIVLPPYHSLSISQEVVLPCLANRQVTTYQSYSCNIDGRFEPPLSEKVCDESTRTDLFLDLERNEFKTSCGQCYPIGTSKCVQLRPGVVKCKCKDGWKMAACWKSPQFCDEIECGNHGKCVEKVDHGICVCQSGWTGSACSINPNLLFSFGMSNDTDPLVWNFNSVQYGLLFLIAVTSLTLLIHHYYYAECDTETDYPHEMLQNHRLRMVFFGALFSFLFRHPGFFNLDSTYGARLYNFLINVFFTTGQCFYVKEATNVLRFVGGEHIDAWDKALYNNPKMKYLMIVPPCYLYGTAMVSLITALHWKNVAKPWAILGAFDEISLNFIISLAVLNFTALLAAVSTVETIFYVKKCQPYLYLTTVKFFVDKLPYELGKRLVPLDRTPPFIVLGSVLHFLTWCATTVFVLYGICIILQTLLTLSSVNKHATVLAMILLPKSSAPKYEFHDMKFRKEVLGECNSKKYKSETASEEEKLKQIKSGTRQQLELMNEGLVKKFGDLPAELRHQKPDDPPFPITPFTQFSPCNRDYIPVFYCQMLWKEMTSHYVICRTSGMSQDEALNHTKNLDFSYDDYHAEITSQRLFVWDRWFLGIKSADRLFDKISPKKVKYCLPAENDNTDVKYYKKVLKLVYKDGETTPVHKKTLLKEIENEVDRRNKPFDALYSNDLIVEHLGSKYSNVLINELLNVQPGYLCDVSSDATGNNIQANPRKRPIDEFWLDADLPGFIGPLKSTSWDTSLFSPDKRTNEFFNKILQKKWEGAVNDDVEYQTAGTYMRSEFHYS</sequence>
<keyword evidence="2" id="KW-0472">Membrane</keyword>
<evidence type="ECO:0000313" key="4">
    <source>
        <dbReference type="EMBL" id="VDD88255.1"/>
    </source>
</evidence>
<keyword evidence="2" id="KW-1133">Transmembrane helix</keyword>
<keyword evidence="5" id="KW-1185">Reference proteome</keyword>